<organism evidence="3 4">
    <name type="scientific">Paenibacillus stellifer</name>
    <dbReference type="NCBI Taxonomy" id="169760"/>
    <lineage>
        <taxon>Bacteria</taxon>
        <taxon>Bacillati</taxon>
        <taxon>Bacillota</taxon>
        <taxon>Bacilli</taxon>
        <taxon>Bacillales</taxon>
        <taxon>Paenibacillaceae</taxon>
        <taxon>Paenibacillus</taxon>
    </lineage>
</organism>
<dbReference type="Proteomes" id="UP000029507">
    <property type="component" value="Chromosome"/>
</dbReference>
<reference evidence="3 4" key="1">
    <citation type="submission" date="2014-08" db="EMBL/GenBank/DDBJ databases">
        <title>Comparative genomics of the Paenibacillus odorifer group.</title>
        <authorList>
            <person name="den Bakker H.C."/>
            <person name="Tsai Y.-C."/>
            <person name="Martin N."/>
            <person name="Korlach J."/>
            <person name="Wiedmann M."/>
        </authorList>
    </citation>
    <scope>NUCLEOTIDE SEQUENCE [LARGE SCALE GENOMIC DNA]</scope>
    <source>
        <strain evidence="3 4">DSM 14472</strain>
    </source>
</reference>
<dbReference type="STRING" id="169760.PSTEL_17225"/>
<accession>A0A089LWQ5</accession>
<evidence type="ECO:0000259" key="2">
    <source>
        <dbReference type="PROSITE" id="PS51272"/>
    </source>
</evidence>
<feature type="signal peptide" evidence="1">
    <location>
        <begin position="1"/>
        <end position="30"/>
    </location>
</feature>
<keyword evidence="1" id="KW-0732">Signal</keyword>
<dbReference type="HOGENOM" id="CLU_317802_0_0_9"/>
<proteinExistence type="predicted"/>
<feature type="chain" id="PRO_5001846793" description="SLH domain-containing protein" evidence="1">
    <location>
        <begin position="31"/>
        <end position="906"/>
    </location>
</feature>
<evidence type="ECO:0000313" key="4">
    <source>
        <dbReference type="Proteomes" id="UP000029507"/>
    </source>
</evidence>
<gene>
    <name evidence="3" type="ORF">PSTEL_17225</name>
</gene>
<dbReference type="PROSITE" id="PS51272">
    <property type="entry name" value="SLH"/>
    <property type="match status" value="2"/>
</dbReference>
<evidence type="ECO:0000256" key="1">
    <source>
        <dbReference type="SAM" id="SignalP"/>
    </source>
</evidence>
<feature type="domain" description="SLH" evidence="2">
    <location>
        <begin position="47"/>
        <end position="109"/>
    </location>
</feature>
<dbReference type="AlphaFoldDB" id="A0A089LWQ5"/>
<name>A0A089LWQ5_9BACL</name>
<sequence>MNRNHKGYKRTVSALLAASLAFGGAGAVYADTAGSTSATAGVTSASVTGAFSDITTGFWAEKHIYKLAAQGIIIGNNGLFRPGDSVTQQEAVLMALRFMQLDGQISSTATALPSGIEVSNYYKPYVVLAFQNNLLDKVTESASDNSKTAWGSRKATREWVAELLVRALGKTSDAQAAASEPSGFADDSKISADKRGYINAAIDLGLTNGLSGNLFNPQGEVTRAQLATFLSRAETQSQAVYANTTSGIVTAIGSGSITVFGGVTNAVYSLGASTGVFTSTSETAIKATDIPLYSKVTLIGKNGTASYVELTDAKPQVENIQGTFARLSASGGKLWLKTADGYPEYAFDSQTAFTDKGGSTIDPATITEDSTVTIMRETYTSQRKILKVQVTSGVVNKTASGTLKSIDTSAKTVVFTGSTGSEESYSYDDHSQFWYQNTKLAASDLKSGSAVNYTIKNSVIQSIEVTGAVDRTVTGTLQEIGDSTIVYKTADGKRAVKLLADSPVIAIPGILAPTAEDLVADAVGGDKVELTLNSSDQVTKINVLNHQYDQYISSSVVSYDSNTGMLTLTDISGGAHVVKLSKDTDVVSFDGSKPSLTVFGGQLLQGKKLNVIAIGDRALTVKIVSSYEGTIQDISPTGRYFTLKTSSGQSLKLYDPASVEVFGLKSPSLNNLAVGDSVTALLTNGQVDISVVKKIQKLQLQLTSVNAAAYKLGVKWGSYTDELNAAGISVTDENGASANLTALKAGDYINASFLGNKLLALQTVSQKMGQVTGIDAAAGTLTIKDFAGASQTFNVSGGVKIDRSGTVNTGLGSLSLSERVEIRKDADGTTIASVLPAQSKSFSSYDSVNNLASFKRSTVDEAYQFSLSPNVYIHQGDTTLSVQSLKENDKLTVYFKNNVIVEIVKQ</sequence>
<feature type="domain" description="SLH" evidence="2">
    <location>
        <begin position="181"/>
        <end position="244"/>
    </location>
</feature>
<protein>
    <recommendedName>
        <fullName evidence="2">SLH domain-containing protein</fullName>
    </recommendedName>
</protein>
<keyword evidence="4" id="KW-1185">Reference proteome</keyword>
<dbReference type="Pfam" id="PF00395">
    <property type="entry name" value="SLH"/>
    <property type="match status" value="2"/>
</dbReference>
<dbReference type="InterPro" id="IPR001119">
    <property type="entry name" value="SLH_dom"/>
</dbReference>
<evidence type="ECO:0000313" key="3">
    <source>
        <dbReference type="EMBL" id="AIQ64580.1"/>
    </source>
</evidence>
<dbReference type="EMBL" id="CP009286">
    <property type="protein sequence ID" value="AIQ64580.1"/>
    <property type="molecule type" value="Genomic_DNA"/>
</dbReference>
<dbReference type="KEGG" id="pste:PSTEL_17225"/>